<protein>
    <submittedName>
        <fullName evidence="3">Uncharacterized protein</fullName>
    </submittedName>
</protein>
<keyword evidence="4" id="KW-1185">Reference proteome</keyword>
<keyword evidence="2" id="KW-0812">Transmembrane</keyword>
<dbReference type="Proteomes" id="UP000077623">
    <property type="component" value="Unassembled WGS sequence"/>
</dbReference>
<keyword evidence="1" id="KW-0175">Coiled coil</keyword>
<evidence type="ECO:0000256" key="2">
    <source>
        <dbReference type="SAM" id="Phobius"/>
    </source>
</evidence>
<name>A0A1A9QF53_9MOLU</name>
<sequence>MQLTITQPSVWFSASAFKPFLLIGVAGLSSIAFYSSTSSKNNDLQDKFNSTLKTITEPLSPFTDKLTGGTTKLFEKLEGWTKSGSNYAAIARTWASKKLITGNVPNGAKQMFATLKGWGETAYGFLKDLIKPLLSEDPLKKLREYAPMLGNILSLFSNMLKADMSGDTSLLSELFKAAGKEGFGDFFSAFQNLASKKPDVFSQMNSQDVSDLVNSFNANQKQTTQVMQEFADKPIVKKQDLMNALKPSTLMGKIEAALEEAKEFKAKEHSKLSEEEKQRAKAVYDNLKKLSEELNSLIQQAKKNK</sequence>
<evidence type="ECO:0000313" key="4">
    <source>
        <dbReference type="Proteomes" id="UP000077623"/>
    </source>
</evidence>
<reference evidence="4" key="1">
    <citation type="submission" date="2016-04" db="EMBL/GenBank/DDBJ databases">
        <authorList>
            <person name="Quiroz-Castaneda R.E."/>
            <person name="Martinez-Ocampo F."/>
        </authorList>
    </citation>
    <scope>NUCLEOTIDE SEQUENCE [LARGE SCALE GENOMIC DNA]</scope>
    <source>
        <strain evidence="4">INIFAP01</strain>
    </source>
</reference>
<gene>
    <name evidence="3" type="ORF">A6V39_01055</name>
</gene>
<evidence type="ECO:0000256" key="1">
    <source>
        <dbReference type="SAM" id="Coils"/>
    </source>
</evidence>
<accession>A0A1A9QF53</accession>
<proteinExistence type="predicted"/>
<organism evidence="3 4">
    <name type="scientific">Candidatus Mycoplasma haematobovis</name>
    <dbReference type="NCBI Taxonomy" id="432608"/>
    <lineage>
        <taxon>Bacteria</taxon>
        <taxon>Bacillati</taxon>
        <taxon>Mycoplasmatota</taxon>
        <taxon>Mollicutes</taxon>
        <taxon>Mycoplasmataceae</taxon>
        <taxon>Mycoplasma</taxon>
    </lineage>
</organism>
<comment type="caution">
    <text evidence="3">The sequence shown here is derived from an EMBL/GenBank/DDBJ whole genome shotgun (WGS) entry which is preliminary data.</text>
</comment>
<feature type="transmembrane region" description="Helical" evidence="2">
    <location>
        <begin position="20"/>
        <end position="37"/>
    </location>
</feature>
<feature type="coiled-coil region" evidence="1">
    <location>
        <begin position="270"/>
        <end position="304"/>
    </location>
</feature>
<evidence type="ECO:0000313" key="3">
    <source>
        <dbReference type="EMBL" id="OAL10641.1"/>
    </source>
</evidence>
<dbReference type="EMBL" id="LWUJ01000010">
    <property type="protein sequence ID" value="OAL10641.1"/>
    <property type="molecule type" value="Genomic_DNA"/>
</dbReference>
<keyword evidence="2" id="KW-1133">Transmembrane helix</keyword>
<dbReference type="AlphaFoldDB" id="A0A1A9QF53"/>
<keyword evidence="2" id="KW-0472">Membrane</keyword>
<dbReference type="RefSeq" id="WP_187149877.1">
    <property type="nucleotide sequence ID" value="NZ_LWUJ01000010.1"/>
</dbReference>